<evidence type="ECO:0000313" key="1">
    <source>
        <dbReference type="EMBL" id="QOQ89241.1"/>
    </source>
</evidence>
<gene>
    <name evidence="1" type="ORF">IMC75_01845</name>
</gene>
<dbReference type="RefSeq" id="WP_044599229.1">
    <property type="nucleotide sequence ID" value="NZ_CP063079.1"/>
</dbReference>
<proteinExistence type="predicted"/>
<reference evidence="1 2" key="1">
    <citation type="submission" date="2020-10" db="EMBL/GenBank/DDBJ databases">
        <title>Campylobacter and Helicobacter PacBio genomes.</title>
        <authorList>
            <person name="Lane C."/>
        </authorList>
    </citation>
    <scope>NUCLEOTIDE SEQUENCE [LARGE SCALE GENOMIC DNA]</scope>
    <source>
        <strain evidence="1 2">2016D-0074</strain>
    </source>
</reference>
<evidence type="ECO:0008006" key="3">
    <source>
        <dbReference type="Google" id="ProtNLM"/>
    </source>
</evidence>
<dbReference type="EMBL" id="CP063079">
    <property type="protein sequence ID" value="QOQ89241.1"/>
    <property type="molecule type" value="Genomic_DNA"/>
</dbReference>
<evidence type="ECO:0000313" key="2">
    <source>
        <dbReference type="Proteomes" id="UP000595070"/>
    </source>
</evidence>
<accession>A0ABX6TTB9</accession>
<organism evidence="1 2">
    <name type="scientific">Campylobacter peloridis</name>
    <dbReference type="NCBI Taxonomy" id="488546"/>
    <lineage>
        <taxon>Bacteria</taxon>
        <taxon>Pseudomonadati</taxon>
        <taxon>Campylobacterota</taxon>
        <taxon>Epsilonproteobacteria</taxon>
        <taxon>Campylobacterales</taxon>
        <taxon>Campylobacteraceae</taxon>
        <taxon>Campylobacter</taxon>
    </lineage>
</organism>
<sequence>MDNFFDILHGKEFILAPKCYMTCNGGCCHNIYAKYFKFNTSSDVILPMIEAEYLSLVKAGNTNLSNHNQVIYELKNKKKLVVYFVKCSLNGICNPHNLRPLICKLYPYYPSVDFDGNFLGVKPCALFDIFYKHKKNNFCTITHTAEEEFIKTFYENTKVLQKEPIMIFIFKALEYIEEALKKYIYEYYGKEMYIDEMSENEKYDFFAMQEINSMTLKAYRNDDFINKIQNLYDILEQKYHDRFSKYFIN</sequence>
<name>A0ABX6TTB9_9BACT</name>
<protein>
    <recommendedName>
        <fullName evidence="3">YkgJ family cysteine cluster protein</fullName>
    </recommendedName>
</protein>
<dbReference type="Proteomes" id="UP000595070">
    <property type="component" value="Chromosome"/>
</dbReference>
<keyword evidence="2" id="KW-1185">Reference proteome</keyword>